<gene>
    <name evidence="2" type="ORF">GK108_28340</name>
</gene>
<feature type="region of interest" description="Disordered" evidence="1">
    <location>
        <begin position="120"/>
        <end position="152"/>
    </location>
</feature>
<reference evidence="2 3" key="1">
    <citation type="submission" date="2020-02" db="EMBL/GenBank/DDBJ databases">
        <title>Draft genome sequence of two Spirosoma agri KCTC 52727 and Spirosoma terrae KCTC 52035.</title>
        <authorList>
            <person name="Rojas J."/>
            <person name="Ambika Manirajan B."/>
            <person name="Suarez C."/>
            <person name="Ratering S."/>
            <person name="Schnell S."/>
        </authorList>
    </citation>
    <scope>NUCLEOTIDE SEQUENCE [LARGE SCALE GENOMIC DNA]</scope>
    <source>
        <strain evidence="2 3">KCTC 52035</strain>
    </source>
</reference>
<proteinExistence type="predicted"/>
<evidence type="ECO:0000256" key="1">
    <source>
        <dbReference type="SAM" id="MobiDB-lite"/>
    </source>
</evidence>
<protein>
    <submittedName>
        <fullName evidence="2">Uncharacterized protein</fullName>
    </submittedName>
</protein>
<keyword evidence="3" id="KW-1185">Reference proteome</keyword>
<dbReference type="EMBL" id="JAAFZH010000020">
    <property type="protein sequence ID" value="NDU98825.1"/>
    <property type="molecule type" value="Genomic_DNA"/>
</dbReference>
<evidence type="ECO:0000313" key="2">
    <source>
        <dbReference type="EMBL" id="NDU98825.1"/>
    </source>
</evidence>
<comment type="caution">
    <text evidence="2">The sequence shown here is derived from an EMBL/GenBank/DDBJ whole genome shotgun (WGS) entry which is preliminary data.</text>
</comment>
<dbReference type="Gene3D" id="2.170.15.10">
    <property type="entry name" value="Proaerolysin, chain A, domain 3"/>
    <property type="match status" value="1"/>
</dbReference>
<name>A0A6L9LE46_9BACT</name>
<accession>A0A6L9LE46</accession>
<feature type="compositionally biased region" description="Polar residues" evidence="1">
    <location>
        <begin position="127"/>
        <end position="152"/>
    </location>
</feature>
<dbReference type="AlphaFoldDB" id="A0A6L9LE46"/>
<organism evidence="2 3">
    <name type="scientific">Spirosoma terrae</name>
    <dbReference type="NCBI Taxonomy" id="1968276"/>
    <lineage>
        <taxon>Bacteria</taxon>
        <taxon>Pseudomonadati</taxon>
        <taxon>Bacteroidota</taxon>
        <taxon>Cytophagia</taxon>
        <taxon>Cytophagales</taxon>
        <taxon>Cytophagaceae</taxon>
        <taxon>Spirosoma</taxon>
    </lineage>
</organism>
<dbReference type="RefSeq" id="WP_163954955.1">
    <property type="nucleotide sequence ID" value="NZ_JAAFZH010000020.1"/>
</dbReference>
<evidence type="ECO:0000313" key="3">
    <source>
        <dbReference type="Proteomes" id="UP000474175"/>
    </source>
</evidence>
<sequence>MTTYLTTKHQILSSTLILLLAILINSCSKPQSTEPDAVLPATYQLKNIRYFLYSGDRVDTITVPLKGAILRNPSSTSSTQQVTEDLSELVKTSQFTFDPSSQLPKELDLSKFEVHIPQAPYGHDRNSLVQSSDTYPLSSSQQQKPYTSKTGATSTIIIPPQSKIDIIRQIDAYQLSCTFEGFLENTTTGQRYLLKGKWQGLLQYNNLAVTLKQSAL</sequence>
<dbReference type="Proteomes" id="UP000474175">
    <property type="component" value="Unassembled WGS sequence"/>
</dbReference>